<reference evidence="1" key="1">
    <citation type="submission" date="2021-06" db="EMBL/GenBank/DDBJ databases">
        <authorList>
            <person name="Kallberg Y."/>
            <person name="Tangrot J."/>
            <person name="Rosling A."/>
        </authorList>
    </citation>
    <scope>NUCLEOTIDE SEQUENCE</scope>
    <source>
        <strain evidence="1">CL356</strain>
    </source>
</reference>
<comment type="caution">
    <text evidence="1">The sequence shown here is derived from an EMBL/GenBank/DDBJ whole genome shotgun (WGS) entry which is preliminary data.</text>
</comment>
<name>A0ACA9R069_9GLOM</name>
<feature type="non-terminal residue" evidence="1">
    <location>
        <position position="182"/>
    </location>
</feature>
<evidence type="ECO:0000313" key="1">
    <source>
        <dbReference type="EMBL" id="CAG8771749.1"/>
    </source>
</evidence>
<sequence length="182" mass="20105">GPNTHKTTLPVISVESGNASSTTHLSHTPNRLIFFRYLDHEFPDTPRVIPANTAALQASFARNTLPSLLATPIRPTLLPTIHQRLDERGASYFRETREKAFGMKLEEVSPPGDKREAHLKAVQKSFNALSDMLDMNGPSNVDWVMGSVGPTFADFAIGGILRWVRYMGDEELWSAVSAWNGG</sequence>
<accession>A0ACA9R069</accession>
<feature type="non-terminal residue" evidence="1">
    <location>
        <position position="1"/>
    </location>
</feature>
<evidence type="ECO:0000313" key="2">
    <source>
        <dbReference type="Proteomes" id="UP000789525"/>
    </source>
</evidence>
<proteinExistence type="predicted"/>
<keyword evidence="2" id="KW-1185">Reference proteome</keyword>
<organism evidence="1 2">
    <name type="scientific">Acaulospora colombiana</name>
    <dbReference type="NCBI Taxonomy" id="27376"/>
    <lineage>
        <taxon>Eukaryota</taxon>
        <taxon>Fungi</taxon>
        <taxon>Fungi incertae sedis</taxon>
        <taxon>Mucoromycota</taxon>
        <taxon>Glomeromycotina</taxon>
        <taxon>Glomeromycetes</taxon>
        <taxon>Diversisporales</taxon>
        <taxon>Acaulosporaceae</taxon>
        <taxon>Acaulospora</taxon>
    </lineage>
</organism>
<dbReference type="EMBL" id="CAJVPT010065375">
    <property type="protein sequence ID" value="CAG8771749.1"/>
    <property type="molecule type" value="Genomic_DNA"/>
</dbReference>
<gene>
    <name evidence="1" type="ORF">ACOLOM_LOCUS13835</name>
</gene>
<dbReference type="Proteomes" id="UP000789525">
    <property type="component" value="Unassembled WGS sequence"/>
</dbReference>
<protein>
    <submittedName>
        <fullName evidence="1">2816_t:CDS:1</fullName>
    </submittedName>
</protein>